<dbReference type="OrthoDB" id="280278at2"/>
<gene>
    <name evidence="9" type="primary">fklB</name>
    <name evidence="9" type="ORF">Mal52_49520</name>
</gene>
<feature type="domain" description="PPIase FKBP-type" evidence="8">
    <location>
        <begin position="38"/>
        <end position="124"/>
    </location>
</feature>
<dbReference type="Proteomes" id="UP000319383">
    <property type="component" value="Chromosome"/>
</dbReference>
<keyword evidence="4 5" id="KW-0413">Isomerase</keyword>
<proteinExistence type="inferred from homology"/>
<dbReference type="AlphaFoldDB" id="A0A517ZVC3"/>
<comment type="catalytic activity">
    <reaction evidence="1 5 6">
        <text>[protein]-peptidylproline (omega=180) = [protein]-peptidylproline (omega=0)</text>
        <dbReference type="Rhea" id="RHEA:16237"/>
        <dbReference type="Rhea" id="RHEA-COMP:10747"/>
        <dbReference type="Rhea" id="RHEA-COMP:10748"/>
        <dbReference type="ChEBI" id="CHEBI:83833"/>
        <dbReference type="ChEBI" id="CHEBI:83834"/>
        <dbReference type="EC" id="5.2.1.8"/>
    </reaction>
</comment>
<organism evidence="9 10">
    <name type="scientific">Symmachiella dynata</name>
    <dbReference type="NCBI Taxonomy" id="2527995"/>
    <lineage>
        <taxon>Bacteria</taxon>
        <taxon>Pseudomonadati</taxon>
        <taxon>Planctomycetota</taxon>
        <taxon>Planctomycetia</taxon>
        <taxon>Planctomycetales</taxon>
        <taxon>Planctomycetaceae</taxon>
        <taxon>Symmachiella</taxon>
    </lineage>
</organism>
<evidence type="ECO:0000259" key="8">
    <source>
        <dbReference type="PROSITE" id="PS50059"/>
    </source>
</evidence>
<dbReference type="PROSITE" id="PS50059">
    <property type="entry name" value="FKBP_PPIASE"/>
    <property type="match status" value="1"/>
</dbReference>
<dbReference type="EMBL" id="CP036276">
    <property type="protein sequence ID" value="QDU46432.1"/>
    <property type="molecule type" value="Genomic_DNA"/>
</dbReference>
<dbReference type="EC" id="5.2.1.8" evidence="6"/>
<feature type="region of interest" description="Disordered" evidence="7">
    <location>
        <begin position="1"/>
        <end position="20"/>
    </location>
</feature>
<dbReference type="SUPFAM" id="SSF54534">
    <property type="entry name" value="FKBP-like"/>
    <property type="match status" value="1"/>
</dbReference>
<keyword evidence="10" id="KW-1185">Reference proteome</keyword>
<dbReference type="PANTHER" id="PTHR43811:SF19">
    <property type="entry name" value="39 KDA FK506-BINDING NUCLEAR PROTEIN"/>
    <property type="match status" value="1"/>
</dbReference>
<sequence length="124" mass="13432">MSQIGPVDNDAPEEFTETDSGLKYRILRKSDGKKATANDSVTVNYRGWLDDQTEFDSSYERGEPISFPLRGVIPGWTEGMQLVGTGGMIELTIPAELGYGQRGAGAAVPPNATLHFIVELISVN</sequence>
<dbReference type="InterPro" id="IPR046357">
    <property type="entry name" value="PPIase_dom_sf"/>
</dbReference>
<dbReference type="RefSeq" id="WP_145378944.1">
    <property type="nucleotide sequence ID" value="NZ_CAXBED010000011.1"/>
</dbReference>
<comment type="similarity">
    <text evidence="2 6">Belongs to the FKBP-type PPIase family.</text>
</comment>
<dbReference type="Pfam" id="PF00254">
    <property type="entry name" value="FKBP_C"/>
    <property type="match status" value="1"/>
</dbReference>
<evidence type="ECO:0000256" key="6">
    <source>
        <dbReference type="RuleBase" id="RU003915"/>
    </source>
</evidence>
<evidence type="ECO:0000256" key="2">
    <source>
        <dbReference type="ARBA" id="ARBA00006577"/>
    </source>
</evidence>
<dbReference type="PANTHER" id="PTHR43811">
    <property type="entry name" value="FKBP-TYPE PEPTIDYL-PROLYL CIS-TRANS ISOMERASE FKPA"/>
    <property type="match status" value="1"/>
</dbReference>
<dbReference type="InterPro" id="IPR001179">
    <property type="entry name" value="PPIase_FKBP_dom"/>
</dbReference>
<dbReference type="KEGG" id="sdyn:Mal52_49520"/>
<evidence type="ECO:0000256" key="4">
    <source>
        <dbReference type="ARBA" id="ARBA00023235"/>
    </source>
</evidence>
<reference evidence="9 10" key="1">
    <citation type="submission" date="2019-02" db="EMBL/GenBank/DDBJ databases">
        <title>Deep-cultivation of Planctomycetes and their phenomic and genomic characterization uncovers novel biology.</title>
        <authorList>
            <person name="Wiegand S."/>
            <person name="Jogler M."/>
            <person name="Boedeker C."/>
            <person name="Pinto D."/>
            <person name="Vollmers J."/>
            <person name="Rivas-Marin E."/>
            <person name="Kohn T."/>
            <person name="Peeters S.H."/>
            <person name="Heuer A."/>
            <person name="Rast P."/>
            <person name="Oberbeckmann S."/>
            <person name="Bunk B."/>
            <person name="Jeske O."/>
            <person name="Meyerdierks A."/>
            <person name="Storesund J.E."/>
            <person name="Kallscheuer N."/>
            <person name="Luecker S."/>
            <person name="Lage O.M."/>
            <person name="Pohl T."/>
            <person name="Merkel B.J."/>
            <person name="Hornburger P."/>
            <person name="Mueller R.-W."/>
            <person name="Bruemmer F."/>
            <person name="Labrenz M."/>
            <person name="Spormann A.M."/>
            <person name="Op den Camp H."/>
            <person name="Overmann J."/>
            <person name="Amann R."/>
            <person name="Jetten M.S.M."/>
            <person name="Mascher T."/>
            <person name="Medema M.H."/>
            <person name="Devos D.P."/>
            <person name="Kaster A.-K."/>
            <person name="Ovreas L."/>
            <person name="Rohde M."/>
            <person name="Galperin M.Y."/>
            <person name="Jogler C."/>
        </authorList>
    </citation>
    <scope>NUCLEOTIDE SEQUENCE [LARGE SCALE GENOMIC DNA]</scope>
    <source>
        <strain evidence="9 10">Mal52</strain>
    </source>
</reference>
<accession>A0A517ZVC3</accession>
<name>A0A517ZVC3_9PLAN</name>
<evidence type="ECO:0000256" key="7">
    <source>
        <dbReference type="SAM" id="MobiDB-lite"/>
    </source>
</evidence>
<dbReference type="FunFam" id="3.10.50.40:FF:000006">
    <property type="entry name" value="Peptidyl-prolyl cis-trans isomerase"/>
    <property type="match status" value="1"/>
</dbReference>
<keyword evidence="3 5" id="KW-0697">Rotamase</keyword>
<evidence type="ECO:0000313" key="10">
    <source>
        <dbReference type="Proteomes" id="UP000319383"/>
    </source>
</evidence>
<dbReference type="GO" id="GO:0003755">
    <property type="term" value="F:peptidyl-prolyl cis-trans isomerase activity"/>
    <property type="evidence" value="ECO:0007669"/>
    <property type="project" value="UniProtKB-UniRule"/>
</dbReference>
<evidence type="ECO:0000256" key="1">
    <source>
        <dbReference type="ARBA" id="ARBA00000971"/>
    </source>
</evidence>
<evidence type="ECO:0000313" key="9">
    <source>
        <dbReference type="EMBL" id="QDU46432.1"/>
    </source>
</evidence>
<dbReference type="Gene3D" id="3.10.50.40">
    <property type="match status" value="1"/>
</dbReference>
<evidence type="ECO:0000256" key="5">
    <source>
        <dbReference type="PROSITE-ProRule" id="PRU00277"/>
    </source>
</evidence>
<evidence type="ECO:0000256" key="3">
    <source>
        <dbReference type="ARBA" id="ARBA00023110"/>
    </source>
</evidence>
<protein>
    <recommendedName>
        <fullName evidence="6">Peptidyl-prolyl cis-trans isomerase</fullName>
        <ecNumber evidence="6">5.2.1.8</ecNumber>
    </recommendedName>
</protein>